<dbReference type="GO" id="GO:0090297">
    <property type="term" value="P:positive regulation of mitochondrial DNA replication"/>
    <property type="evidence" value="ECO:0000318"/>
    <property type="project" value="GO_Central"/>
</dbReference>
<dbReference type="EnsemblPlants" id="AES91279">
    <property type="protein sequence ID" value="AES91279"/>
    <property type="gene ID" value="MTR_4g111750"/>
</dbReference>
<dbReference type="Gene3D" id="2.40.50.140">
    <property type="entry name" value="Nucleic acid-binding proteins"/>
    <property type="match status" value="1"/>
</dbReference>
<dbReference type="GO" id="GO:0008047">
    <property type="term" value="F:enzyme activator activity"/>
    <property type="evidence" value="ECO:0000318"/>
    <property type="project" value="GO_Central"/>
</dbReference>
<dbReference type="HOGENOM" id="CLU_076740_2_0_1"/>
<evidence type="ECO:0000313" key="8">
    <source>
        <dbReference type="Proteomes" id="UP000265566"/>
    </source>
</evidence>
<dbReference type="OMA" id="YCTNITS"/>
<dbReference type="KEGG" id="mtr:11446584"/>
<dbReference type="Proteomes" id="UP000002051">
    <property type="component" value="Chromosome 4"/>
</dbReference>
<dbReference type="InterPro" id="IPR000424">
    <property type="entry name" value="Primosome_PriB/ssb"/>
</dbReference>
<keyword evidence="1 2" id="KW-0238">DNA-binding</keyword>
<dbReference type="PANTHER" id="PTHR10302:SF16">
    <property type="entry name" value="NUCLEIC ACID-BINDING, OB-FOLD-LIKE PROTEIN"/>
    <property type="match status" value="1"/>
</dbReference>
<evidence type="ECO:0000256" key="1">
    <source>
        <dbReference type="ARBA" id="ARBA00023125"/>
    </source>
</evidence>
<dbReference type="STRING" id="3880.G7JRY2"/>
<dbReference type="SUPFAM" id="SSF50249">
    <property type="entry name" value="Nucleic acid-binding proteins"/>
    <property type="match status" value="1"/>
</dbReference>
<organism evidence="4 7">
    <name type="scientific">Medicago truncatula</name>
    <name type="common">Barrel medic</name>
    <name type="synonym">Medicago tribuloides</name>
    <dbReference type="NCBI Taxonomy" id="3880"/>
    <lineage>
        <taxon>Eukaryota</taxon>
        <taxon>Viridiplantae</taxon>
        <taxon>Streptophyta</taxon>
        <taxon>Embryophyta</taxon>
        <taxon>Tracheophyta</taxon>
        <taxon>Spermatophyta</taxon>
        <taxon>Magnoliopsida</taxon>
        <taxon>eudicotyledons</taxon>
        <taxon>Gunneridae</taxon>
        <taxon>Pentapetalae</taxon>
        <taxon>rosids</taxon>
        <taxon>fabids</taxon>
        <taxon>Fabales</taxon>
        <taxon>Fabaceae</taxon>
        <taxon>Papilionoideae</taxon>
        <taxon>50 kb inversion clade</taxon>
        <taxon>NPAAA clade</taxon>
        <taxon>Hologalegina</taxon>
        <taxon>IRL clade</taxon>
        <taxon>Trifolieae</taxon>
        <taxon>Medicago</taxon>
    </lineage>
</organism>
<evidence type="ECO:0000313" key="5">
    <source>
        <dbReference type="EMBL" id="RHN63815.1"/>
    </source>
</evidence>
<dbReference type="PaxDb" id="3880-AES91279"/>
<dbReference type="EMBL" id="PSQE01000004">
    <property type="protein sequence ID" value="RHN63815.1"/>
    <property type="molecule type" value="Genomic_DNA"/>
</dbReference>
<dbReference type="FunFam" id="2.40.50.140:FF:000160">
    <property type="entry name" value="single-stranded DNA-binding protein, mitochondrial"/>
    <property type="match status" value="1"/>
</dbReference>
<reference evidence="8" key="4">
    <citation type="journal article" date="2018" name="Nat. Plants">
        <title>Whole-genome landscape of Medicago truncatula symbiotic genes.</title>
        <authorList>
            <person name="Pecrix Y."/>
            <person name="Staton S.E."/>
            <person name="Sallet E."/>
            <person name="Lelandais-Briere C."/>
            <person name="Moreau S."/>
            <person name="Carrere S."/>
            <person name="Blein T."/>
            <person name="Jardinaud M.F."/>
            <person name="Latrasse D."/>
            <person name="Zouine M."/>
            <person name="Zahm M."/>
            <person name="Kreplak J."/>
            <person name="Mayjonade B."/>
            <person name="Satge C."/>
            <person name="Perez M."/>
            <person name="Cauet S."/>
            <person name="Marande W."/>
            <person name="Chantry-Darmon C."/>
            <person name="Lopez-Roques C."/>
            <person name="Bouchez O."/>
            <person name="Berard A."/>
            <person name="Debelle F."/>
            <person name="Munos S."/>
            <person name="Bendahmane A."/>
            <person name="Berges H."/>
            <person name="Niebel A."/>
            <person name="Buitink J."/>
            <person name="Frugier F."/>
            <person name="Benhamed M."/>
            <person name="Crespi M."/>
            <person name="Gouzy J."/>
            <person name="Gamas P."/>
        </authorList>
    </citation>
    <scope>NUCLEOTIDE SEQUENCE [LARGE SCALE GENOMIC DNA]</scope>
    <source>
        <strain evidence="8">cv. Jemalong A17</strain>
    </source>
</reference>
<dbReference type="Gramene" id="rna26568">
    <property type="protein sequence ID" value="RHN63815.1"/>
    <property type="gene ID" value="gene26568"/>
</dbReference>
<sequence length="239" mass="26836">MYNTRVLSSENSCVGFKRRMQKSIGMAKFSISRTSTLYRSLLSTPPPPLHHHRHIPLRFCTTTTSLSDYDDADSAAPSPSPEQTERTFFDRPLENGLDPGVYRAILVGKAGQKPLQKKLKSGTVVTLLSIGTGGIRNNRRPLDHENPREYANRCAVQWHRVTVYPERLGNLLMKTVLPGSTLYVEGNLETKVFSDPVTGLVRRVREVAVRRNGRVVFLGPGDDPKQQTQQNDLRAVGYY</sequence>
<reference evidence="5" key="5">
    <citation type="journal article" date="2018" name="Nat. Plants">
        <title>Whole-genome landscape of Medicago truncatula symbiotic genes.</title>
        <authorList>
            <person name="Pecrix Y."/>
            <person name="Gamas P."/>
            <person name="Carrere S."/>
        </authorList>
    </citation>
    <scope>NUCLEOTIDE SEQUENCE</scope>
    <source>
        <tissue evidence="5">Leaves</tissue>
    </source>
</reference>
<dbReference type="Proteomes" id="UP000265566">
    <property type="component" value="Chromosome 4"/>
</dbReference>
<keyword evidence="7" id="KW-1185">Reference proteome</keyword>
<reference evidence="4 7" key="2">
    <citation type="journal article" date="2014" name="BMC Genomics">
        <title>An improved genome release (version Mt4.0) for the model legume Medicago truncatula.</title>
        <authorList>
            <person name="Tang H."/>
            <person name="Krishnakumar V."/>
            <person name="Bidwell S."/>
            <person name="Rosen B."/>
            <person name="Chan A."/>
            <person name="Zhou S."/>
            <person name="Gentzbittel L."/>
            <person name="Childs K.L."/>
            <person name="Yandell M."/>
            <person name="Gundlach H."/>
            <person name="Mayer K.F."/>
            <person name="Schwartz D.C."/>
            <person name="Town C.D."/>
        </authorList>
    </citation>
    <scope>GENOME REANNOTATION</scope>
    <source>
        <strain evidence="6 7">cv. Jemalong A17</strain>
    </source>
</reference>
<evidence type="ECO:0000313" key="6">
    <source>
        <dbReference type="EnsemblPlants" id="AES91279"/>
    </source>
</evidence>
<dbReference type="eggNOG" id="KOG1653">
    <property type="taxonomic scope" value="Eukaryota"/>
</dbReference>
<dbReference type="GO" id="GO:0003729">
    <property type="term" value="F:mRNA binding"/>
    <property type="evidence" value="ECO:0007669"/>
    <property type="project" value="EnsemblPlants"/>
</dbReference>
<evidence type="ECO:0000256" key="3">
    <source>
        <dbReference type="SAM" id="MobiDB-lite"/>
    </source>
</evidence>
<dbReference type="OrthoDB" id="1078367at2759"/>
<reference evidence="4 7" key="1">
    <citation type="journal article" date="2011" name="Nature">
        <title>The Medicago genome provides insight into the evolution of rhizobial symbioses.</title>
        <authorList>
            <person name="Young N.D."/>
            <person name="Debelle F."/>
            <person name="Oldroyd G.E."/>
            <person name="Geurts R."/>
            <person name="Cannon S.B."/>
            <person name="Udvardi M.K."/>
            <person name="Benedito V.A."/>
            <person name="Mayer K.F."/>
            <person name="Gouzy J."/>
            <person name="Schoof H."/>
            <person name="Van de Peer Y."/>
            <person name="Proost S."/>
            <person name="Cook D.R."/>
            <person name="Meyers B.C."/>
            <person name="Spannagl M."/>
            <person name="Cheung F."/>
            <person name="De Mita S."/>
            <person name="Krishnakumar V."/>
            <person name="Gundlach H."/>
            <person name="Zhou S."/>
            <person name="Mudge J."/>
            <person name="Bharti A.K."/>
            <person name="Murray J.D."/>
            <person name="Naoumkina M.A."/>
            <person name="Rosen B."/>
            <person name="Silverstein K.A."/>
            <person name="Tang H."/>
            <person name="Rombauts S."/>
            <person name="Zhao P.X."/>
            <person name="Zhou P."/>
            <person name="Barbe V."/>
            <person name="Bardou P."/>
            <person name="Bechner M."/>
            <person name="Bellec A."/>
            <person name="Berger A."/>
            <person name="Berges H."/>
            <person name="Bidwell S."/>
            <person name="Bisseling T."/>
            <person name="Choisne N."/>
            <person name="Couloux A."/>
            <person name="Denny R."/>
            <person name="Deshpande S."/>
            <person name="Dai X."/>
            <person name="Doyle J.J."/>
            <person name="Dudez A.M."/>
            <person name="Farmer A.D."/>
            <person name="Fouteau S."/>
            <person name="Franken C."/>
            <person name="Gibelin C."/>
            <person name="Gish J."/>
            <person name="Goldstein S."/>
            <person name="Gonzalez A.J."/>
            <person name="Green P.J."/>
            <person name="Hallab A."/>
            <person name="Hartog M."/>
            <person name="Hua A."/>
            <person name="Humphray S.J."/>
            <person name="Jeong D.H."/>
            <person name="Jing Y."/>
            <person name="Jocker A."/>
            <person name="Kenton S.M."/>
            <person name="Kim D.J."/>
            <person name="Klee K."/>
            <person name="Lai H."/>
            <person name="Lang C."/>
            <person name="Lin S."/>
            <person name="Macmil S.L."/>
            <person name="Magdelenat G."/>
            <person name="Matthews L."/>
            <person name="McCorrison J."/>
            <person name="Monaghan E.L."/>
            <person name="Mun J.H."/>
            <person name="Najar F.Z."/>
            <person name="Nicholson C."/>
            <person name="Noirot C."/>
            <person name="O'Bleness M."/>
            <person name="Paule C.R."/>
            <person name="Poulain J."/>
            <person name="Prion F."/>
            <person name="Qin B."/>
            <person name="Qu C."/>
            <person name="Retzel E.F."/>
            <person name="Riddle C."/>
            <person name="Sallet E."/>
            <person name="Samain S."/>
            <person name="Samson N."/>
            <person name="Sanders I."/>
            <person name="Saurat O."/>
            <person name="Scarpelli C."/>
            <person name="Schiex T."/>
            <person name="Segurens B."/>
            <person name="Severin A.J."/>
            <person name="Sherrier D.J."/>
            <person name="Shi R."/>
            <person name="Sims S."/>
            <person name="Singer S.R."/>
            <person name="Sinharoy S."/>
            <person name="Sterck L."/>
            <person name="Viollet A."/>
            <person name="Wang B.B."/>
            <person name="Wang K."/>
            <person name="Wang M."/>
            <person name="Wang X."/>
            <person name="Warfsmann J."/>
            <person name="Weissenbach J."/>
            <person name="White D.D."/>
            <person name="White J.D."/>
            <person name="Wiley G.B."/>
            <person name="Wincker P."/>
            <person name="Xing Y."/>
            <person name="Yang L."/>
            <person name="Yao Z."/>
            <person name="Ying F."/>
            <person name="Zhai J."/>
            <person name="Zhou L."/>
            <person name="Zuber A."/>
            <person name="Denarie J."/>
            <person name="Dixon R.A."/>
            <person name="May G.D."/>
            <person name="Schwartz D.C."/>
            <person name="Rogers J."/>
            <person name="Quetier F."/>
            <person name="Town C.D."/>
            <person name="Roe B.A."/>
        </authorList>
    </citation>
    <scope>NUCLEOTIDE SEQUENCE [LARGE SCALE GENOMIC DNA]</scope>
    <source>
        <strain evidence="4">A17</strain>
        <strain evidence="6 7">cv. Jemalong A17</strain>
    </source>
</reference>
<feature type="region of interest" description="Disordered" evidence="3">
    <location>
        <begin position="219"/>
        <end position="239"/>
    </location>
</feature>
<dbReference type="EMBL" id="CM001220">
    <property type="protein sequence ID" value="AES91279.1"/>
    <property type="molecule type" value="Genomic_DNA"/>
</dbReference>
<accession>G7JRY2</accession>
<evidence type="ECO:0000313" key="7">
    <source>
        <dbReference type="Proteomes" id="UP000002051"/>
    </source>
</evidence>
<dbReference type="PROSITE" id="PS50935">
    <property type="entry name" value="SSB"/>
    <property type="match status" value="1"/>
</dbReference>
<dbReference type="GO" id="GO:0003697">
    <property type="term" value="F:single-stranded DNA binding"/>
    <property type="evidence" value="ECO:0000318"/>
    <property type="project" value="GO_Central"/>
</dbReference>
<dbReference type="AlphaFoldDB" id="G7JRY2"/>
<gene>
    <name evidence="6" type="primary">11446584</name>
    <name evidence="4" type="ordered locus">MTR_4g111750</name>
    <name evidence="5" type="ORF">MtrunA17_Chr4g0062401</name>
</gene>
<evidence type="ECO:0000256" key="2">
    <source>
        <dbReference type="PROSITE-ProRule" id="PRU00252"/>
    </source>
</evidence>
<proteinExistence type="predicted"/>
<dbReference type="GO" id="GO:0006260">
    <property type="term" value="P:DNA replication"/>
    <property type="evidence" value="ECO:0000318"/>
    <property type="project" value="GO_Central"/>
</dbReference>
<dbReference type="InterPro" id="IPR012340">
    <property type="entry name" value="NA-bd_OB-fold"/>
</dbReference>
<protein>
    <submittedName>
        <fullName evidence="5">Putative primosome PriB/single-strand DNA-binding protein</fullName>
    </submittedName>
    <submittedName>
        <fullName evidence="4">Single-stranded DNA-binding protein</fullName>
    </submittedName>
</protein>
<name>G7JRY2_MEDTR</name>
<evidence type="ECO:0000313" key="4">
    <source>
        <dbReference type="EMBL" id="AES91279.1"/>
    </source>
</evidence>
<dbReference type="PANTHER" id="PTHR10302">
    <property type="entry name" value="SINGLE-STRANDED DNA-BINDING PROTEIN"/>
    <property type="match status" value="1"/>
</dbReference>
<dbReference type="InterPro" id="IPR011344">
    <property type="entry name" value="ssDNA-bd"/>
</dbReference>
<reference evidence="6" key="3">
    <citation type="submission" date="2015-04" db="UniProtKB">
        <authorList>
            <consortium name="EnsemblPlants"/>
        </authorList>
    </citation>
    <scope>IDENTIFICATION</scope>
    <source>
        <strain evidence="6">cv. Jemalong A17</strain>
    </source>
</reference>
<dbReference type="GO" id="GO:0042645">
    <property type="term" value="C:mitochondrial nucleoid"/>
    <property type="evidence" value="ECO:0000318"/>
    <property type="project" value="GO_Central"/>
</dbReference>
<dbReference type="Pfam" id="PF00436">
    <property type="entry name" value="SSB"/>
    <property type="match status" value="1"/>
</dbReference>
<dbReference type="ExpressionAtlas" id="G7JRY2">
    <property type="expression patterns" value="differential"/>
</dbReference>